<evidence type="ECO:0000259" key="1">
    <source>
        <dbReference type="Pfam" id="PF12776"/>
    </source>
</evidence>
<sequence length="60" mass="6953">MKAEFKIVATLRSLSGFGWDDVRKMVTATDEVWDSYLEGHPKARPFRKSPFHHYDEIAAL</sequence>
<dbReference type="OrthoDB" id="76215at2759"/>
<name>A0A6A4GY70_9AGAR</name>
<proteinExistence type="predicted"/>
<evidence type="ECO:0000313" key="2">
    <source>
        <dbReference type="EMBL" id="KAE9390708.1"/>
    </source>
</evidence>
<feature type="domain" description="Myb/SANT-like" evidence="1">
    <location>
        <begin position="1"/>
        <end position="36"/>
    </location>
</feature>
<accession>A0A6A4GY70</accession>
<dbReference type="Proteomes" id="UP000799118">
    <property type="component" value="Unassembled WGS sequence"/>
</dbReference>
<protein>
    <recommendedName>
        <fullName evidence="1">Myb/SANT-like domain-containing protein</fullName>
    </recommendedName>
</protein>
<dbReference type="EMBL" id="ML769649">
    <property type="protein sequence ID" value="KAE9390708.1"/>
    <property type="molecule type" value="Genomic_DNA"/>
</dbReference>
<gene>
    <name evidence="2" type="ORF">BT96DRAFT_775954</name>
</gene>
<dbReference type="PANTHER" id="PTHR46929">
    <property type="entry name" value="EXPRESSED PROTEIN"/>
    <property type="match status" value="1"/>
</dbReference>
<evidence type="ECO:0000313" key="3">
    <source>
        <dbReference type="Proteomes" id="UP000799118"/>
    </source>
</evidence>
<dbReference type="PANTHER" id="PTHR46929:SF3">
    <property type="entry name" value="MYB_SANT-LIKE DOMAIN-CONTAINING PROTEIN"/>
    <property type="match status" value="1"/>
</dbReference>
<dbReference type="AlphaFoldDB" id="A0A6A4GY70"/>
<feature type="non-terminal residue" evidence="2">
    <location>
        <position position="60"/>
    </location>
</feature>
<keyword evidence="3" id="KW-1185">Reference proteome</keyword>
<organism evidence="2 3">
    <name type="scientific">Gymnopus androsaceus JB14</name>
    <dbReference type="NCBI Taxonomy" id="1447944"/>
    <lineage>
        <taxon>Eukaryota</taxon>
        <taxon>Fungi</taxon>
        <taxon>Dikarya</taxon>
        <taxon>Basidiomycota</taxon>
        <taxon>Agaricomycotina</taxon>
        <taxon>Agaricomycetes</taxon>
        <taxon>Agaricomycetidae</taxon>
        <taxon>Agaricales</taxon>
        <taxon>Marasmiineae</taxon>
        <taxon>Omphalotaceae</taxon>
        <taxon>Gymnopus</taxon>
    </lineage>
</organism>
<dbReference type="Pfam" id="PF12776">
    <property type="entry name" value="Myb_DNA-bind_3"/>
    <property type="match status" value="1"/>
</dbReference>
<reference evidence="2" key="1">
    <citation type="journal article" date="2019" name="Environ. Microbiol.">
        <title>Fungal ecological strategies reflected in gene transcription - a case study of two litter decomposers.</title>
        <authorList>
            <person name="Barbi F."/>
            <person name="Kohler A."/>
            <person name="Barry K."/>
            <person name="Baskaran P."/>
            <person name="Daum C."/>
            <person name="Fauchery L."/>
            <person name="Ihrmark K."/>
            <person name="Kuo A."/>
            <person name="LaButti K."/>
            <person name="Lipzen A."/>
            <person name="Morin E."/>
            <person name="Grigoriev I.V."/>
            <person name="Henrissat B."/>
            <person name="Lindahl B."/>
            <person name="Martin F."/>
        </authorList>
    </citation>
    <scope>NUCLEOTIDE SEQUENCE</scope>
    <source>
        <strain evidence="2">JB14</strain>
    </source>
</reference>
<dbReference type="InterPro" id="IPR024752">
    <property type="entry name" value="Myb/SANT-like_dom"/>
</dbReference>